<gene>
    <name evidence="3" type="ORF">LNKW23_14400</name>
</gene>
<keyword evidence="1" id="KW-0812">Transmembrane</keyword>
<keyword evidence="1" id="KW-0472">Membrane</keyword>
<reference evidence="3 4" key="1">
    <citation type="submission" date="2023-04" db="EMBL/GenBank/DDBJ databases">
        <title>Marinoamorphus aggregata gen. nov., sp. Nov., isolate from tissue of brittle star Ophioplocus japonicus.</title>
        <authorList>
            <person name="Kawano K."/>
            <person name="Sawayama S."/>
            <person name="Nakagawa S."/>
        </authorList>
    </citation>
    <scope>NUCLEOTIDE SEQUENCE [LARGE SCALE GENOMIC DNA]</scope>
    <source>
        <strain evidence="3 4">NKW23</strain>
    </source>
</reference>
<evidence type="ECO:0000256" key="2">
    <source>
        <dbReference type="SAM" id="SignalP"/>
    </source>
</evidence>
<evidence type="ECO:0000313" key="4">
    <source>
        <dbReference type="Proteomes" id="UP001239909"/>
    </source>
</evidence>
<comment type="caution">
    <text evidence="3">The sequence shown here is derived from an EMBL/GenBank/DDBJ whole genome shotgun (WGS) entry which is preliminary data.</text>
</comment>
<dbReference type="Proteomes" id="UP001239909">
    <property type="component" value="Unassembled WGS sequence"/>
</dbReference>
<sequence length="233" mass="23577">MRLLAPLVFCVAMTGSAADAATLTVTQQNPGNIFADAAGNNAWHASGSVIYHGQSRTPIAGLFRLTGDDGVGPAFDFEAFCIELGQYYANGSVYGAAPLRDAAVYGRIDALFSNAYAGVVDALTAAAFQFAIWEIATDRVLDLGAGDFQLAGSSTAGAVRLAASHVANIAAGVWTGSGGAYDLLAHPGSQDLVRLGAGISADPASAVPLPPSLLLLLGGLAGLGVLKRRGRAG</sequence>
<feature type="chain" id="PRO_5046304666" description="VPLPA-CTERM sorting domain-containing protein" evidence="2">
    <location>
        <begin position="21"/>
        <end position="233"/>
    </location>
</feature>
<name>A0ABQ6LGU3_9RHOB</name>
<accession>A0ABQ6LGU3</accession>
<dbReference type="EMBL" id="BSYI01000008">
    <property type="protein sequence ID" value="GMG82227.1"/>
    <property type="molecule type" value="Genomic_DNA"/>
</dbReference>
<feature type="signal peptide" evidence="2">
    <location>
        <begin position="1"/>
        <end position="20"/>
    </location>
</feature>
<evidence type="ECO:0000313" key="3">
    <source>
        <dbReference type="EMBL" id="GMG82227.1"/>
    </source>
</evidence>
<dbReference type="RefSeq" id="WP_285670985.1">
    <property type="nucleotide sequence ID" value="NZ_BSYI01000008.1"/>
</dbReference>
<evidence type="ECO:0008006" key="5">
    <source>
        <dbReference type="Google" id="ProtNLM"/>
    </source>
</evidence>
<organism evidence="3 4">
    <name type="scientific">Paralimibaculum aggregatum</name>
    <dbReference type="NCBI Taxonomy" id="3036245"/>
    <lineage>
        <taxon>Bacteria</taxon>
        <taxon>Pseudomonadati</taxon>
        <taxon>Pseudomonadota</taxon>
        <taxon>Alphaproteobacteria</taxon>
        <taxon>Rhodobacterales</taxon>
        <taxon>Paracoccaceae</taxon>
        <taxon>Paralimibaculum</taxon>
    </lineage>
</organism>
<protein>
    <recommendedName>
        <fullName evidence="5">VPLPA-CTERM sorting domain-containing protein</fullName>
    </recommendedName>
</protein>
<keyword evidence="2" id="KW-0732">Signal</keyword>
<evidence type="ECO:0000256" key="1">
    <source>
        <dbReference type="SAM" id="Phobius"/>
    </source>
</evidence>
<keyword evidence="1" id="KW-1133">Transmembrane helix</keyword>
<proteinExistence type="predicted"/>
<keyword evidence="4" id="KW-1185">Reference proteome</keyword>
<feature type="transmembrane region" description="Helical" evidence="1">
    <location>
        <begin position="209"/>
        <end position="226"/>
    </location>
</feature>